<dbReference type="Proteomes" id="UP000068016">
    <property type="component" value="Unassembled WGS sequence"/>
</dbReference>
<dbReference type="EMBL" id="LPLZ01000048">
    <property type="protein sequence ID" value="KWN14378.1"/>
    <property type="molecule type" value="Genomic_DNA"/>
</dbReference>
<keyword evidence="1" id="KW-0929">Antimicrobial</keyword>
<name>A0A108EN44_9BURK</name>
<proteinExistence type="predicted"/>
<organism evidence="3 4">
    <name type="scientific">Burkholderia territorii</name>
    <dbReference type="NCBI Taxonomy" id="1503055"/>
    <lineage>
        <taxon>Bacteria</taxon>
        <taxon>Pseudomonadati</taxon>
        <taxon>Pseudomonadota</taxon>
        <taxon>Betaproteobacteria</taxon>
        <taxon>Burkholderiales</taxon>
        <taxon>Burkholderiaceae</taxon>
        <taxon>Burkholderia</taxon>
        <taxon>Burkholderia cepacia complex</taxon>
    </lineage>
</organism>
<dbReference type="GO" id="GO:0042742">
    <property type="term" value="P:defense response to bacterium"/>
    <property type="evidence" value="ECO:0007669"/>
    <property type="project" value="UniProtKB-KW"/>
</dbReference>
<reference evidence="3 4" key="1">
    <citation type="submission" date="2015-11" db="EMBL/GenBank/DDBJ databases">
        <title>Expanding the genomic diversity of Burkholderia species for the development of highly accurate diagnostics.</title>
        <authorList>
            <person name="Sahl J."/>
            <person name="Keim P."/>
            <person name="Wagner D."/>
        </authorList>
    </citation>
    <scope>NUCLEOTIDE SEQUENCE [LARGE SCALE GENOMIC DNA]</scope>
    <source>
        <strain evidence="3 4">MSMB793WGS</strain>
    </source>
</reference>
<evidence type="ECO:0000313" key="4">
    <source>
        <dbReference type="Proteomes" id="UP000068016"/>
    </source>
</evidence>
<sequence length="981" mass="106290">MFSQPQERPVDTYQAPAQDATLNGLIDGLKAFNPALEHYVNLENQKDATQAFKAGTAVGQLSDAGLIDAQTGGIKVPPPSADYRVDRAFTDTFAQGYRNAVGLKIGNQVQTDILSAYQQSKNQDGFDPEKFLHEQVARHTAGLTDPAIVDQVSKSVATTADSVRKDYAQVQFQRLKETAFGNFSAVADGVLDPTKSLQQMWDGVQQTLEPMRGQMGMMTRPEMADMLLDKINNLSSQAGGRPELFDLFTQFKDPHTGLTLQQMNPKIQSEATRLQHRALEEQNQRIEQAQQTDFFKRTVADEEAASQGKQPDINDFVNRIGPLNQFKSASAALGEYRRLQGLADGALQNRQAMYAVSTGTAWALDKKDAQAAMDALQEPAVQALTGAGSSMQAGDFSHHPVVQQALSAIIHSTSQSGRSDLANSKLKGLIDGTVNAEPPRGGEPSAQFNIAAALYGGLPDQIRSLYFDEKAATVFDSYQRDRMSRISPADAMQNAYRAISPEAIKAAKEITSDQQWKQRVASTVSNLTTSRLQHWPIVGWIASAAGYGAAVNEQAVDTWAQLELQRYYQRNPNATQDQADQYITGRVRSNFVYDQTNRINVQVPDGQASDAAKDAINSYLEAARKRYNVPDEQGVVSRTVTGLMGLPPDDHTSVGLIYSKDSNYQLAWFVNGAPIHKLEDVTFGQIMAQAASQKLLSIDERAAMSALKQKLGNGTATTQDLVDHAEVLAKAMNLKQISDVTRAQIDKVRDGAFEAGVKNLVQFPTAPASFAGLAGSRLTGQGSKLQVDQAGSFMASGSFSAALTAMGEGLVLKATPDPNPKAGNNIGYGYNLNANAGTIAEDFRRAGIPATSIDGIKAGTVQITPEQAARLLEVSLPRYEARAKQAVDAVDPNLWSALSMPQKAALTDVSYQVGDVGQFHKALGALARKDVAGFQDALKVTYLDKDGNRREDVRRNNLRALMVSGPIAFYNGIKEAARSSR</sequence>
<protein>
    <recommendedName>
        <fullName evidence="5">Lysozyme</fullName>
    </recommendedName>
</protein>
<gene>
    <name evidence="3" type="ORF">WT83_18195</name>
</gene>
<dbReference type="InterPro" id="IPR023346">
    <property type="entry name" value="Lysozyme-like_dom_sf"/>
</dbReference>
<accession>A0A108EN44</accession>
<dbReference type="GO" id="GO:0003796">
    <property type="term" value="F:lysozyme activity"/>
    <property type="evidence" value="ECO:0007669"/>
    <property type="project" value="InterPro"/>
</dbReference>
<dbReference type="AlphaFoldDB" id="A0A108EN44"/>
<dbReference type="GO" id="GO:0031640">
    <property type="term" value="P:killing of cells of another organism"/>
    <property type="evidence" value="ECO:0007669"/>
    <property type="project" value="UniProtKB-KW"/>
</dbReference>
<dbReference type="Gene3D" id="1.10.530.40">
    <property type="match status" value="1"/>
</dbReference>
<dbReference type="InterPro" id="IPR023347">
    <property type="entry name" value="Lysozyme_dom_sf"/>
</dbReference>
<evidence type="ECO:0000313" key="3">
    <source>
        <dbReference type="EMBL" id="KWN14378.1"/>
    </source>
</evidence>
<evidence type="ECO:0000256" key="2">
    <source>
        <dbReference type="ARBA" id="ARBA00022638"/>
    </source>
</evidence>
<comment type="caution">
    <text evidence="3">The sequence shown here is derived from an EMBL/GenBank/DDBJ whole genome shotgun (WGS) entry which is preliminary data.</text>
</comment>
<evidence type="ECO:0000256" key="1">
    <source>
        <dbReference type="ARBA" id="ARBA00022529"/>
    </source>
</evidence>
<keyword evidence="2" id="KW-0081">Bacteriolytic enzyme</keyword>
<evidence type="ECO:0008006" key="5">
    <source>
        <dbReference type="Google" id="ProtNLM"/>
    </source>
</evidence>
<dbReference type="SUPFAM" id="SSF53955">
    <property type="entry name" value="Lysozyme-like"/>
    <property type="match status" value="1"/>
</dbReference>